<reference evidence="3 4" key="1">
    <citation type="submission" date="2014-04" db="EMBL/GenBank/DDBJ databases">
        <authorList>
            <consortium name="DOE Joint Genome Institute"/>
            <person name="Kuo A."/>
            <person name="Kohler A."/>
            <person name="Nagy L.G."/>
            <person name="Floudas D."/>
            <person name="Copeland A."/>
            <person name="Barry K.W."/>
            <person name="Cichocki N."/>
            <person name="Veneault-Fourrey C."/>
            <person name="LaButti K."/>
            <person name="Lindquist E.A."/>
            <person name="Lipzen A."/>
            <person name="Lundell T."/>
            <person name="Morin E."/>
            <person name="Murat C."/>
            <person name="Sun H."/>
            <person name="Tunlid A."/>
            <person name="Henrissat B."/>
            <person name="Grigoriev I.V."/>
            <person name="Hibbett D.S."/>
            <person name="Martin F."/>
            <person name="Nordberg H.P."/>
            <person name="Cantor M.N."/>
            <person name="Hua S.X."/>
        </authorList>
    </citation>
    <scope>NUCLEOTIDE SEQUENCE [LARGE SCALE GENOMIC DNA]</scope>
    <source>
        <strain evidence="3 4">LaAM-08-1</strain>
    </source>
</reference>
<evidence type="ECO:0000256" key="1">
    <source>
        <dbReference type="SAM" id="MobiDB-lite"/>
    </source>
</evidence>
<protein>
    <submittedName>
        <fullName evidence="3">Unplaced genomic scaffold K443scaffold_147, whole genome shotgun sequence</fullName>
    </submittedName>
</protein>
<evidence type="ECO:0000256" key="2">
    <source>
        <dbReference type="SAM" id="Phobius"/>
    </source>
</evidence>
<organism evidence="3 4">
    <name type="scientific">Laccaria amethystina LaAM-08-1</name>
    <dbReference type="NCBI Taxonomy" id="1095629"/>
    <lineage>
        <taxon>Eukaryota</taxon>
        <taxon>Fungi</taxon>
        <taxon>Dikarya</taxon>
        <taxon>Basidiomycota</taxon>
        <taxon>Agaricomycotina</taxon>
        <taxon>Agaricomycetes</taxon>
        <taxon>Agaricomycetidae</taxon>
        <taxon>Agaricales</taxon>
        <taxon>Agaricineae</taxon>
        <taxon>Hydnangiaceae</taxon>
        <taxon>Laccaria</taxon>
    </lineage>
</organism>
<keyword evidence="2" id="KW-0472">Membrane</keyword>
<name>A0A0C9WYD6_9AGAR</name>
<feature type="transmembrane region" description="Helical" evidence="2">
    <location>
        <begin position="58"/>
        <end position="82"/>
    </location>
</feature>
<feature type="compositionally biased region" description="Basic residues" evidence="1">
    <location>
        <begin position="263"/>
        <end position="282"/>
    </location>
</feature>
<feature type="region of interest" description="Disordered" evidence="1">
    <location>
        <begin position="250"/>
        <end position="321"/>
    </location>
</feature>
<keyword evidence="2" id="KW-0812">Transmembrane</keyword>
<gene>
    <name evidence="3" type="ORF">K443DRAFT_681206</name>
</gene>
<proteinExistence type="predicted"/>
<dbReference type="AlphaFoldDB" id="A0A0C9WYD6"/>
<evidence type="ECO:0000313" key="4">
    <source>
        <dbReference type="Proteomes" id="UP000054477"/>
    </source>
</evidence>
<feature type="transmembrane region" description="Helical" evidence="2">
    <location>
        <begin position="154"/>
        <end position="180"/>
    </location>
</feature>
<dbReference type="OrthoDB" id="2355659at2759"/>
<dbReference type="HOGENOM" id="CLU_863437_0_0_1"/>
<keyword evidence="4" id="KW-1185">Reference proteome</keyword>
<feature type="compositionally biased region" description="Basic and acidic residues" evidence="1">
    <location>
        <begin position="309"/>
        <end position="321"/>
    </location>
</feature>
<feature type="transmembrane region" description="Helical" evidence="2">
    <location>
        <begin position="12"/>
        <end position="33"/>
    </location>
</feature>
<reference evidence="4" key="2">
    <citation type="submission" date="2015-01" db="EMBL/GenBank/DDBJ databases">
        <title>Evolutionary Origins and Diversification of the Mycorrhizal Mutualists.</title>
        <authorList>
            <consortium name="DOE Joint Genome Institute"/>
            <consortium name="Mycorrhizal Genomics Consortium"/>
            <person name="Kohler A."/>
            <person name="Kuo A."/>
            <person name="Nagy L.G."/>
            <person name="Floudas D."/>
            <person name="Copeland A."/>
            <person name="Barry K.W."/>
            <person name="Cichocki N."/>
            <person name="Veneault-Fourrey C."/>
            <person name="LaButti K."/>
            <person name="Lindquist E.A."/>
            <person name="Lipzen A."/>
            <person name="Lundell T."/>
            <person name="Morin E."/>
            <person name="Murat C."/>
            <person name="Riley R."/>
            <person name="Ohm R."/>
            <person name="Sun H."/>
            <person name="Tunlid A."/>
            <person name="Henrissat B."/>
            <person name="Grigoriev I.V."/>
            <person name="Hibbett D.S."/>
            <person name="Martin F."/>
        </authorList>
    </citation>
    <scope>NUCLEOTIDE SEQUENCE [LARGE SCALE GENOMIC DNA]</scope>
    <source>
        <strain evidence="4">LaAM-08-1</strain>
    </source>
</reference>
<keyword evidence="2" id="KW-1133">Transmembrane helix</keyword>
<accession>A0A0C9WYD6</accession>
<sequence>MIRFNPARSASLAITSFGAVTNLAITIHVLIAWRSLKWEPESEWESSGGNWRLDGVKILWALLFIYFTSAATVCILGLLGILKSIPSYVRFYRDYSIADFSFCAFSAALATYGAFNSTARAGVCEEFSHHPELMRDMLEMGLTLENCERWIERAVLAALAVSFIVMVIRLHFLLAVSNFYSQLTRHHHTRTSSRSISCSAGSLPTSTSQRIFLLPQRHETQEPSSEVVYAPVPLNSLPKDMQMQAMEAWVQQQPEDGQGSERPRHHHHSSRSHHHHHHRRQSRSSSADTLTGTIRLDIKPDEGLLPAYDYRDGEDVERGKA</sequence>
<evidence type="ECO:0000313" key="3">
    <source>
        <dbReference type="EMBL" id="KIJ97840.1"/>
    </source>
</evidence>
<dbReference type="Proteomes" id="UP000054477">
    <property type="component" value="Unassembled WGS sequence"/>
</dbReference>
<dbReference type="EMBL" id="KN838682">
    <property type="protein sequence ID" value="KIJ97840.1"/>
    <property type="molecule type" value="Genomic_DNA"/>
</dbReference>